<evidence type="ECO:0000256" key="3">
    <source>
        <dbReference type="ARBA" id="ARBA00024042"/>
    </source>
</evidence>
<dbReference type="InterPro" id="IPR037396">
    <property type="entry name" value="FMN_HAD"/>
</dbReference>
<name>A0A8H5G9Q6_9AGAR</name>
<evidence type="ECO:0000256" key="4">
    <source>
        <dbReference type="PIRSR" id="PIRSR000138-1"/>
    </source>
</evidence>
<dbReference type="OrthoDB" id="25826at2759"/>
<feature type="active site" description="Proton acceptor" evidence="4">
    <location>
        <position position="320"/>
    </location>
</feature>
<dbReference type="PROSITE" id="PS00557">
    <property type="entry name" value="FMN_HYDROXY_ACID_DH_1"/>
    <property type="match status" value="1"/>
</dbReference>
<protein>
    <recommendedName>
        <fullName evidence="6">FMN hydroxy acid dehydrogenase domain-containing protein</fullName>
    </recommendedName>
</protein>
<feature type="binding site" evidence="5">
    <location>
        <begin position="358"/>
        <end position="362"/>
    </location>
    <ligand>
        <name>FMN</name>
        <dbReference type="ChEBI" id="CHEBI:58210"/>
    </ligand>
</feature>
<feature type="binding site" evidence="5">
    <location>
        <position position="318"/>
    </location>
    <ligand>
        <name>FMN</name>
        <dbReference type="ChEBI" id="CHEBI:58210"/>
    </ligand>
</feature>
<evidence type="ECO:0000256" key="1">
    <source>
        <dbReference type="ARBA" id="ARBA00001917"/>
    </source>
</evidence>
<feature type="binding site" evidence="5">
    <location>
        <position position="296"/>
    </location>
    <ligand>
        <name>FMN</name>
        <dbReference type="ChEBI" id="CHEBI:58210"/>
    </ligand>
</feature>
<proteinExistence type="inferred from homology"/>
<dbReference type="SUPFAM" id="SSF51395">
    <property type="entry name" value="FMN-linked oxidoreductases"/>
    <property type="match status" value="1"/>
</dbReference>
<accession>A0A8H5G9Q6</accession>
<feature type="binding site" evidence="5">
    <location>
        <position position="163"/>
    </location>
    <ligand>
        <name>glyoxylate</name>
        <dbReference type="ChEBI" id="CHEBI:36655"/>
    </ligand>
</feature>
<comment type="similarity">
    <text evidence="3">Belongs to the FMN-dependent alpha-hydroxy acid dehydrogenase family.</text>
</comment>
<feature type="binding site" evidence="5">
    <location>
        <position position="323"/>
    </location>
    <ligand>
        <name>glyoxylate</name>
        <dbReference type="ChEBI" id="CHEBI:36655"/>
    </ligand>
</feature>
<evidence type="ECO:0000256" key="5">
    <source>
        <dbReference type="PIRSR" id="PIRSR000138-2"/>
    </source>
</evidence>
<keyword evidence="5" id="KW-0285">Flavoprotein</keyword>
<dbReference type="GO" id="GO:0016491">
    <property type="term" value="F:oxidoreductase activity"/>
    <property type="evidence" value="ECO:0007669"/>
    <property type="project" value="UniProtKB-KW"/>
</dbReference>
<evidence type="ECO:0000313" key="8">
    <source>
        <dbReference type="Proteomes" id="UP000559027"/>
    </source>
</evidence>
<comment type="cofactor">
    <cofactor evidence="1">
        <name>FMN</name>
        <dbReference type="ChEBI" id="CHEBI:58210"/>
    </cofactor>
</comment>
<keyword evidence="8" id="KW-1185">Reference proteome</keyword>
<dbReference type="Proteomes" id="UP000559027">
    <property type="component" value="Unassembled WGS sequence"/>
</dbReference>
<evidence type="ECO:0000313" key="7">
    <source>
        <dbReference type="EMBL" id="KAF5360870.1"/>
    </source>
</evidence>
<dbReference type="PANTHER" id="PTHR10578">
    <property type="entry name" value="S -2-HYDROXY-ACID OXIDASE-RELATED"/>
    <property type="match status" value="1"/>
</dbReference>
<reference evidence="7 8" key="1">
    <citation type="journal article" date="2020" name="ISME J.">
        <title>Uncovering the hidden diversity of litter-decomposition mechanisms in mushroom-forming fungi.</title>
        <authorList>
            <person name="Floudas D."/>
            <person name="Bentzer J."/>
            <person name="Ahren D."/>
            <person name="Johansson T."/>
            <person name="Persson P."/>
            <person name="Tunlid A."/>
        </authorList>
    </citation>
    <scope>NUCLEOTIDE SEQUENCE [LARGE SCALE GENOMIC DNA]</scope>
    <source>
        <strain evidence="7 8">CBS 146.42</strain>
    </source>
</reference>
<dbReference type="InterPro" id="IPR000262">
    <property type="entry name" value="FMN-dep_DH"/>
</dbReference>
<dbReference type="PIRSF" id="PIRSF000138">
    <property type="entry name" value="Al-hdrx_acd_dh"/>
    <property type="match status" value="1"/>
</dbReference>
<dbReference type="EMBL" id="JAACJO010000003">
    <property type="protein sequence ID" value="KAF5360870.1"/>
    <property type="molecule type" value="Genomic_DNA"/>
</dbReference>
<evidence type="ECO:0000256" key="2">
    <source>
        <dbReference type="ARBA" id="ARBA00023002"/>
    </source>
</evidence>
<comment type="caution">
    <text evidence="7">The sequence shown here is derived from an EMBL/GenBank/DDBJ whole genome shotgun (WGS) entry which is preliminary data.</text>
</comment>
<evidence type="ECO:0000259" key="6">
    <source>
        <dbReference type="PROSITE" id="PS51349"/>
    </source>
</evidence>
<gene>
    <name evidence="7" type="ORF">D9756_004946</name>
</gene>
<dbReference type="InterPro" id="IPR013785">
    <property type="entry name" value="Aldolase_TIM"/>
</dbReference>
<dbReference type="InterPro" id="IPR008259">
    <property type="entry name" value="FMN_hydac_DH_AS"/>
</dbReference>
<sequence length="424" mass="46951">MSYLPTDPLTAPGKWSSYMLGVYISRKGPQPLGTVVPDEIEERAKEKLKEYPGAFMYAGGNAGTHQTYRANRRAFEKYGIIPRMLVDSTFRDIRVNLFGKTYSAPLVMAPIGVQSLFHPDGEIASAKAAQALGIPYIMSSASSRTTEEVAAANGDGERWYQLYWPGTKEVTESVLTRAKAAGFTAVVVTLDTMTLGWRPHDIETSYLPFGHGLGIQIGASDPVFMGRFGKKPITQTKPQWPYQPDVLNKKVAEGDEEAKEGVLLGTEWLKECNTSFKTWDDLKHLREFWDGPLILKGIQRVADAERALEYGANGIVVSNHGGRQLDGAIPSLYALEQICKSQRIKEAQRSGRLTVFFDSGIRTGPDMFKALALGAQAILRKWLYYAPRVPRDSLLFSDLILPQIQRSHSPSHRLVPPGRVAFGS</sequence>
<dbReference type="InterPro" id="IPR012133">
    <property type="entry name" value="Alpha-hydoxy_acid_DH_FMN"/>
</dbReference>
<feature type="binding site" evidence="5">
    <location>
        <position position="57"/>
    </location>
    <ligand>
        <name>glyoxylate</name>
        <dbReference type="ChEBI" id="CHEBI:36655"/>
    </ligand>
</feature>
<feature type="binding site" evidence="5">
    <location>
        <position position="189"/>
    </location>
    <ligand>
        <name>FMN</name>
        <dbReference type="ChEBI" id="CHEBI:58210"/>
    </ligand>
</feature>
<dbReference type="PROSITE" id="PS51349">
    <property type="entry name" value="FMN_HYDROXY_ACID_DH_2"/>
    <property type="match status" value="1"/>
</dbReference>
<dbReference type="GO" id="GO:0010181">
    <property type="term" value="F:FMN binding"/>
    <property type="evidence" value="ECO:0007669"/>
    <property type="project" value="InterPro"/>
</dbReference>
<keyword evidence="5" id="KW-0288">FMN</keyword>
<feature type="domain" description="FMN hydroxy acid dehydrogenase" evidence="6">
    <location>
        <begin position="31"/>
        <end position="379"/>
    </location>
</feature>
<dbReference type="PANTHER" id="PTHR10578:SF143">
    <property type="entry name" value="FMN-DEPENDENT ALPHA-HYDROXY ACID DEHYDROGENASE PB1A11.03"/>
    <property type="match status" value="1"/>
</dbReference>
<feature type="binding site" evidence="5">
    <location>
        <position position="161"/>
    </location>
    <ligand>
        <name>FMN</name>
        <dbReference type="ChEBI" id="CHEBI:58210"/>
    </ligand>
</feature>
<feature type="binding site" evidence="5">
    <location>
        <position position="139"/>
    </location>
    <ligand>
        <name>FMN</name>
        <dbReference type="ChEBI" id="CHEBI:58210"/>
    </ligand>
</feature>
<dbReference type="Gene3D" id="3.20.20.70">
    <property type="entry name" value="Aldolase class I"/>
    <property type="match status" value="1"/>
</dbReference>
<dbReference type="Pfam" id="PF01070">
    <property type="entry name" value="FMN_dh"/>
    <property type="match status" value="1"/>
</dbReference>
<organism evidence="7 8">
    <name type="scientific">Leucocoprinus leucothites</name>
    <dbReference type="NCBI Taxonomy" id="201217"/>
    <lineage>
        <taxon>Eukaryota</taxon>
        <taxon>Fungi</taxon>
        <taxon>Dikarya</taxon>
        <taxon>Basidiomycota</taxon>
        <taxon>Agaricomycotina</taxon>
        <taxon>Agaricomycetes</taxon>
        <taxon>Agaricomycetidae</taxon>
        <taxon>Agaricales</taxon>
        <taxon>Agaricineae</taxon>
        <taxon>Agaricaceae</taxon>
        <taxon>Leucocoprinus</taxon>
    </lineage>
</organism>
<feature type="binding site" evidence="5">
    <location>
        <begin position="110"/>
        <end position="112"/>
    </location>
    <ligand>
        <name>FMN</name>
        <dbReference type="ChEBI" id="CHEBI:58210"/>
    </ligand>
</feature>
<keyword evidence="2" id="KW-0560">Oxidoreductase</keyword>
<feature type="binding site" evidence="5">
    <location>
        <position position="320"/>
    </location>
    <ligand>
        <name>glyoxylate</name>
        <dbReference type="ChEBI" id="CHEBI:36655"/>
    </ligand>
</feature>
<dbReference type="AlphaFoldDB" id="A0A8H5G9Q6"/>
<feature type="binding site" evidence="5">
    <location>
        <position position="198"/>
    </location>
    <ligand>
        <name>glyoxylate</name>
        <dbReference type="ChEBI" id="CHEBI:36655"/>
    </ligand>
</feature>